<organism evidence="1 2">
    <name type="scientific">Eubacterium ventriosum</name>
    <dbReference type="NCBI Taxonomy" id="39496"/>
    <lineage>
        <taxon>Bacteria</taxon>
        <taxon>Bacillati</taxon>
        <taxon>Bacillota</taxon>
        <taxon>Clostridia</taxon>
        <taxon>Eubacteriales</taxon>
        <taxon>Eubacteriaceae</taxon>
        <taxon>Eubacterium</taxon>
    </lineage>
</organism>
<dbReference type="AlphaFoldDB" id="A0A413T9B4"/>
<dbReference type="RefSeq" id="WP_118030108.1">
    <property type="nucleotide sequence ID" value="NZ_QSFV01000004.1"/>
</dbReference>
<evidence type="ECO:0000313" key="1">
    <source>
        <dbReference type="EMBL" id="RHA81562.1"/>
    </source>
</evidence>
<sequence>MIKLEKPDIDVESIITDCIANLTKQPILTHINASHPTIVLKSEKYNELAEKGQLGTLETHTIVEGGATKDDMVWLYDNKFVADGGRKYYDKIKSIPKYSKCPFCGVGTVSTLDHYLPKTKYPTYAVTPVNLIACCADCNKKKKSEISETRNNEFIHPYYDDFNDEVWLKVKIVFDEEIIFSFYVEKPNTWEQEKYERAKNHLKKLQLNKLYVAHCGEEFSEYGYTAKGLYKRGGEELVREDLICRIEERRRVTKNNWRAALYEGLLESQDFFDKYLMS</sequence>
<protein>
    <recommendedName>
        <fullName evidence="3">HNH endonuclease</fullName>
    </recommendedName>
</protein>
<reference evidence="1 2" key="1">
    <citation type="submission" date="2018-08" db="EMBL/GenBank/DDBJ databases">
        <title>A genome reference for cultivated species of the human gut microbiota.</title>
        <authorList>
            <person name="Zou Y."/>
            <person name="Xue W."/>
            <person name="Luo G."/>
        </authorList>
    </citation>
    <scope>NUCLEOTIDE SEQUENCE [LARGE SCALE GENOMIC DNA]</scope>
    <source>
        <strain evidence="1 2">AM42-30</strain>
    </source>
</reference>
<accession>A0A413T9B4</accession>
<dbReference type="EMBL" id="QSFV01000004">
    <property type="protein sequence ID" value="RHA81562.1"/>
    <property type="molecule type" value="Genomic_DNA"/>
</dbReference>
<dbReference type="Proteomes" id="UP000285740">
    <property type="component" value="Unassembled WGS sequence"/>
</dbReference>
<evidence type="ECO:0008006" key="3">
    <source>
        <dbReference type="Google" id="ProtNLM"/>
    </source>
</evidence>
<evidence type="ECO:0000313" key="2">
    <source>
        <dbReference type="Proteomes" id="UP000285740"/>
    </source>
</evidence>
<name>A0A413T9B4_9FIRM</name>
<gene>
    <name evidence="1" type="ORF">DW918_02485</name>
</gene>
<dbReference type="Gene3D" id="1.10.30.50">
    <property type="match status" value="1"/>
</dbReference>
<proteinExistence type="predicted"/>
<comment type="caution">
    <text evidence="1">The sequence shown here is derived from an EMBL/GenBank/DDBJ whole genome shotgun (WGS) entry which is preliminary data.</text>
</comment>